<dbReference type="KEGG" id="hhw:NCTC503_01174"/>
<name>A0A4U9R8Z4_HATHI</name>
<keyword evidence="1" id="KW-1133">Transmembrane helix</keyword>
<dbReference type="Gene3D" id="3.30.700.10">
    <property type="entry name" value="Glycoprotein, Type 4 Pilin"/>
    <property type="match status" value="1"/>
</dbReference>
<keyword evidence="3" id="KW-1185">Reference proteome</keyword>
<dbReference type="Proteomes" id="UP000308489">
    <property type="component" value="Chromosome 1"/>
</dbReference>
<reference evidence="2 3" key="1">
    <citation type="submission" date="2019-05" db="EMBL/GenBank/DDBJ databases">
        <authorList>
            <consortium name="Pathogen Informatics"/>
        </authorList>
    </citation>
    <scope>NUCLEOTIDE SEQUENCE [LARGE SCALE GENOMIC DNA]</scope>
    <source>
        <strain evidence="2 3">NCTC503</strain>
    </source>
</reference>
<proteinExistence type="predicted"/>
<feature type="transmembrane region" description="Helical" evidence="1">
    <location>
        <begin position="6"/>
        <end position="29"/>
    </location>
</feature>
<dbReference type="NCBIfam" id="TIGR02532">
    <property type="entry name" value="IV_pilin_GFxxxE"/>
    <property type="match status" value="1"/>
</dbReference>
<dbReference type="EMBL" id="LR590481">
    <property type="protein sequence ID" value="VTQ88045.1"/>
    <property type="molecule type" value="Genomic_DNA"/>
</dbReference>
<dbReference type="InterPro" id="IPR045584">
    <property type="entry name" value="Pilin-like"/>
</dbReference>
<evidence type="ECO:0000256" key="1">
    <source>
        <dbReference type="SAM" id="Phobius"/>
    </source>
</evidence>
<keyword evidence="1" id="KW-0472">Membrane</keyword>
<evidence type="ECO:0000313" key="3">
    <source>
        <dbReference type="Proteomes" id="UP000308489"/>
    </source>
</evidence>
<dbReference type="InterPro" id="IPR012902">
    <property type="entry name" value="N_methyl_site"/>
</dbReference>
<accession>A0A4U9R8Z4</accession>
<dbReference type="OrthoDB" id="1926973at2"/>
<dbReference type="Pfam" id="PF07963">
    <property type="entry name" value="N_methyl"/>
    <property type="match status" value="1"/>
</dbReference>
<keyword evidence="1" id="KW-0812">Transmembrane</keyword>
<sequence length="141" mass="16300">MRKKGFTLIELITVLCIMGIIICISFPSIKYYLSLKEKKELDYYAEITLDFVNNSKIICKSQDKSGVVNYIRNDNSLNLYLNGDLYKKVKYPKNIYINTKRIIVKSSGALDNGLTLVLKNNKGEFKKITYNVYTDYGKIKE</sequence>
<dbReference type="RefSeq" id="WP_138209864.1">
    <property type="nucleotide sequence ID" value="NZ_CBCRUQ010000004.1"/>
</dbReference>
<dbReference type="AlphaFoldDB" id="A0A4U9R8Z4"/>
<dbReference type="SUPFAM" id="SSF54523">
    <property type="entry name" value="Pili subunits"/>
    <property type="match status" value="1"/>
</dbReference>
<gene>
    <name evidence="2" type="ORF">NCTC503_01174</name>
</gene>
<protein>
    <submittedName>
        <fullName evidence="2">Prepilin-type N-terminal cleavage/methylation domain-containing protein</fullName>
    </submittedName>
</protein>
<organism evidence="2 3">
    <name type="scientific">Hathewaya histolytica</name>
    <name type="common">Clostridium histolyticum</name>
    <dbReference type="NCBI Taxonomy" id="1498"/>
    <lineage>
        <taxon>Bacteria</taxon>
        <taxon>Bacillati</taxon>
        <taxon>Bacillota</taxon>
        <taxon>Clostridia</taxon>
        <taxon>Eubacteriales</taxon>
        <taxon>Clostridiaceae</taxon>
        <taxon>Hathewaya</taxon>
    </lineage>
</organism>
<evidence type="ECO:0000313" key="2">
    <source>
        <dbReference type="EMBL" id="VTQ88045.1"/>
    </source>
</evidence>